<reference evidence="6 7" key="1">
    <citation type="submission" date="2019-02" db="EMBL/GenBank/DDBJ databases">
        <authorList>
            <person name="Li S.-H."/>
        </authorList>
    </citation>
    <scope>NUCLEOTIDE SEQUENCE [LARGE SCALE GENOMIC DNA]</scope>
    <source>
        <strain evidence="6 7">IMCC14385</strain>
    </source>
</reference>
<dbReference type="OrthoDB" id="5293556at2"/>
<sequence length="204" mass="22005">MSARKKGGGSYHHGELRSSLVAAADTILQRDGADALSLRAIAAEAGVSHMAPYSHFKNKKELIEVVTETGFERLATAMTKAAQASAADKDLVLTYGVAYLEFAIGNPQLYRLMLGQIESRGRKKSSAQPPPLDTDEISPSIKRPFQLLCAAFSTSSGDEKQITNKALGAWALVHGLAALIIEGRVSLPEDQTLRDFLLQVTPQR</sequence>
<dbReference type="InterPro" id="IPR036271">
    <property type="entry name" value="Tet_transcr_reg_TetR-rel_C_sf"/>
</dbReference>
<dbReference type="Pfam" id="PF00440">
    <property type="entry name" value="TetR_N"/>
    <property type="match status" value="1"/>
</dbReference>
<keyword evidence="3" id="KW-0804">Transcription</keyword>
<dbReference type="InterPro" id="IPR009057">
    <property type="entry name" value="Homeodomain-like_sf"/>
</dbReference>
<dbReference type="Proteomes" id="UP000326287">
    <property type="component" value="Chromosome"/>
</dbReference>
<dbReference type="InterPro" id="IPR001647">
    <property type="entry name" value="HTH_TetR"/>
</dbReference>
<dbReference type="PRINTS" id="PR00455">
    <property type="entry name" value="HTHTETR"/>
</dbReference>
<keyword evidence="1" id="KW-0805">Transcription regulation</keyword>
<dbReference type="GO" id="GO:0000976">
    <property type="term" value="F:transcription cis-regulatory region binding"/>
    <property type="evidence" value="ECO:0007669"/>
    <property type="project" value="TreeGrafter"/>
</dbReference>
<evidence type="ECO:0000256" key="1">
    <source>
        <dbReference type="ARBA" id="ARBA00023015"/>
    </source>
</evidence>
<evidence type="ECO:0000256" key="4">
    <source>
        <dbReference type="PROSITE-ProRule" id="PRU00335"/>
    </source>
</evidence>
<keyword evidence="2 4" id="KW-0238">DNA-binding</keyword>
<protein>
    <submittedName>
        <fullName evidence="6">TetR/AcrR family transcriptional regulator</fullName>
    </submittedName>
</protein>
<dbReference type="EMBL" id="CP036422">
    <property type="protein sequence ID" value="QFU76292.1"/>
    <property type="molecule type" value="Genomic_DNA"/>
</dbReference>
<organism evidence="6 7">
    <name type="scientific">Halioglobus maricola</name>
    <dbReference type="NCBI Taxonomy" id="2601894"/>
    <lineage>
        <taxon>Bacteria</taxon>
        <taxon>Pseudomonadati</taxon>
        <taxon>Pseudomonadota</taxon>
        <taxon>Gammaproteobacteria</taxon>
        <taxon>Cellvibrionales</taxon>
        <taxon>Halieaceae</taxon>
        <taxon>Halioglobus</taxon>
    </lineage>
</organism>
<dbReference type="Pfam" id="PF13305">
    <property type="entry name" value="TetR_C_33"/>
    <property type="match status" value="1"/>
</dbReference>
<dbReference type="KEGG" id="halc:EY643_11815"/>
<dbReference type="SUPFAM" id="SSF46689">
    <property type="entry name" value="Homeodomain-like"/>
    <property type="match status" value="1"/>
</dbReference>
<proteinExistence type="predicted"/>
<dbReference type="RefSeq" id="WP_152662398.1">
    <property type="nucleotide sequence ID" value="NZ_CP036422.1"/>
</dbReference>
<feature type="domain" description="HTH tetR-type" evidence="5">
    <location>
        <begin position="14"/>
        <end position="74"/>
    </location>
</feature>
<dbReference type="Gene3D" id="1.10.357.10">
    <property type="entry name" value="Tetracycline Repressor, domain 2"/>
    <property type="match status" value="1"/>
</dbReference>
<accession>A0A5P9NKN3</accession>
<evidence type="ECO:0000313" key="6">
    <source>
        <dbReference type="EMBL" id="QFU76292.1"/>
    </source>
</evidence>
<evidence type="ECO:0000259" key="5">
    <source>
        <dbReference type="PROSITE" id="PS50977"/>
    </source>
</evidence>
<feature type="DNA-binding region" description="H-T-H motif" evidence="4">
    <location>
        <begin position="37"/>
        <end position="56"/>
    </location>
</feature>
<name>A0A5P9NKN3_9GAMM</name>
<evidence type="ECO:0000313" key="7">
    <source>
        <dbReference type="Proteomes" id="UP000326287"/>
    </source>
</evidence>
<dbReference type="GO" id="GO:0003700">
    <property type="term" value="F:DNA-binding transcription factor activity"/>
    <property type="evidence" value="ECO:0007669"/>
    <property type="project" value="TreeGrafter"/>
</dbReference>
<evidence type="ECO:0000256" key="3">
    <source>
        <dbReference type="ARBA" id="ARBA00023163"/>
    </source>
</evidence>
<dbReference type="PANTHER" id="PTHR30055">
    <property type="entry name" value="HTH-TYPE TRANSCRIPTIONAL REGULATOR RUTR"/>
    <property type="match status" value="1"/>
</dbReference>
<dbReference type="AlphaFoldDB" id="A0A5P9NKN3"/>
<gene>
    <name evidence="6" type="ORF">EY643_11815</name>
</gene>
<dbReference type="InterPro" id="IPR025996">
    <property type="entry name" value="MT1864/Rv1816-like_C"/>
</dbReference>
<evidence type="ECO:0000256" key="2">
    <source>
        <dbReference type="ARBA" id="ARBA00023125"/>
    </source>
</evidence>
<keyword evidence="7" id="KW-1185">Reference proteome</keyword>
<dbReference type="InterPro" id="IPR050109">
    <property type="entry name" value="HTH-type_TetR-like_transc_reg"/>
</dbReference>
<dbReference type="PROSITE" id="PS50977">
    <property type="entry name" value="HTH_TETR_2"/>
    <property type="match status" value="1"/>
</dbReference>
<dbReference type="PANTHER" id="PTHR30055:SF209">
    <property type="entry name" value="POSSIBLE TRANSCRIPTIONAL REGULATORY PROTEIN (PROBABLY TETR-FAMILY)"/>
    <property type="match status" value="1"/>
</dbReference>
<dbReference type="SUPFAM" id="SSF48498">
    <property type="entry name" value="Tetracyclin repressor-like, C-terminal domain"/>
    <property type="match status" value="1"/>
</dbReference>